<proteinExistence type="predicted"/>
<evidence type="ECO:0000256" key="1">
    <source>
        <dbReference type="SAM" id="Phobius"/>
    </source>
</evidence>
<evidence type="ECO:0000313" key="2">
    <source>
        <dbReference type="EMBL" id="MBP4140113.1"/>
    </source>
</evidence>
<gene>
    <name evidence="2" type="ORF">J3495_18745</name>
</gene>
<protein>
    <submittedName>
        <fullName evidence="2">Uncharacterized protein</fullName>
    </submittedName>
</protein>
<feature type="transmembrane region" description="Helical" evidence="1">
    <location>
        <begin position="6"/>
        <end position="22"/>
    </location>
</feature>
<sequence length="138" mass="16111">MKFNIEIILIILLFFGFYRFILKGNLNFIITEGIKLKHITRFKGKYVCTGGYKIRNDYVISRFEIESKYSLVVIKFKNISKDYKLNYHSNSGCSTPGYFYVFNASEVYEMCLSPSVFKNDCNINVIDIISDYEINLGN</sequence>
<dbReference type="Proteomes" id="UP000675047">
    <property type="component" value="Unassembled WGS sequence"/>
</dbReference>
<reference evidence="2 3" key="1">
    <citation type="submission" date="2021-03" db="EMBL/GenBank/DDBJ databases">
        <title>Flavobacterium Flabelliformis Sp. Nov. And Flavobacterium Geliluteum Sp. Nov., Two Novel Multidrug Resistant Psychrophilic Species Isolated From Antarctica.</title>
        <authorList>
            <person name="Kralova S."/>
            <person name="Busse H.J."/>
            <person name="Bezdicek M."/>
            <person name="Nykrynova M."/>
            <person name="Kroupova E."/>
            <person name="Krsek D."/>
            <person name="Sedlacek I."/>
        </authorList>
    </citation>
    <scope>NUCLEOTIDE SEQUENCE [LARGE SCALE GENOMIC DNA]</scope>
    <source>
        <strain evidence="2 3">P7388</strain>
    </source>
</reference>
<keyword evidence="1" id="KW-0472">Membrane</keyword>
<accession>A0A941B520</accession>
<dbReference type="RefSeq" id="WP_210668482.1">
    <property type="nucleotide sequence ID" value="NZ_JAGFBV010000054.1"/>
</dbReference>
<name>A0A941B520_9FLAO</name>
<evidence type="ECO:0000313" key="3">
    <source>
        <dbReference type="Proteomes" id="UP000675047"/>
    </source>
</evidence>
<dbReference type="AlphaFoldDB" id="A0A941B520"/>
<keyword evidence="1" id="KW-0812">Transmembrane</keyword>
<comment type="caution">
    <text evidence="2">The sequence shown here is derived from an EMBL/GenBank/DDBJ whole genome shotgun (WGS) entry which is preliminary data.</text>
</comment>
<dbReference type="EMBL" id="JAGFBV010000054">
    <property type="protein sequence ID" value="MBP4140113.1"/>
    <property type="molecule type" value="Genomic_DNA"/>
</dbReference>
<keyword evidence="1" id="KW-1133">Transmembrane helix</keyword>
<organism evidence="2 3">
    <name type="scientific">Flavobacterium geliluteum</name>
    <dbReference type="NCBI Taxonomy" id="2816120"/>
    <lineage>
        <taxon>Bacteria</taxon>
        <taxon>Pseudomonadati</taxon>
        <taxon>Bacteroidota</taxon>
        <taxon>Flavobacteriia</taxon>
        <taxon>Flavobacteriales</taxon>
        <taxon>Flavobacteriaceae</taxon>
        <taxon>Flavobacterium</taxon>
    </lineage>
</organism>
<keyword evidence="3" id="KW-1185">Reference proteome</keyword>